<comment type="caution">
    <text evidence="1">The sequence shown here is derived from an EMBL/GenBank/DDBJ whole genome shotgun (WGS) entry which is preliminary data.</text>
</comment>
<dbReference type="EMBL" id="JAWDJX010000108">
    <property type="protein sequence ID" value="KAK3046199.1"/>
    <property type="molecule type" value="Genomic_DNA"/>
</dbReference>
<organism evidence="1 2">
    <name type="scientific">Extremus antarcticus</name>
    <dbReference type="NCBI Taxonomy" id="702011"/>
    <lineage>
        <taxon>Eukaryota</taxon>
        <taxon>Fungi</taxon>
        <taxon>Dikarya</taxon>
        <taxon>Ascomycota</taxon>
        <taxon>Pezizomycotina</taxon>
        <taxon>Dothideomycetes</taxon>
        <taxon>Dothideomycetidae</taxon>
        <taxon>Mycosphaerellales</taxon>
        <taxon>Extremaceae</taxon>
        <taxon>Extremus</taxon>
    </lineage>
</organism>
<gene>
    <name evidence="1" type="ORF">LTR09_012290</name>
</gene>
<dbReference type="AlphaFoldDB" id="A0AAJ0DAB4"/>
<evidence type="ECO:0000313" key="2">
    <source>
        <dbReference type="Proteomes" id="UP001271007"/>
    </source>
</evidence>
<keyword evidence="2" id="KW-1185">Reference proteome</keyword>
<evidence type="ECO:0000313" key="1">
    <source>
        <dbReference type="EMBL" id="KAK3046199.1"/>
    </source>
</evidence>
<protein>
    <submittedName>
        <fullName evidence="1">Uncharacterized protein</fullName>
    </submittedName>
</protein>
<sequence>MSETRLNKDMAATRRARWFREETPKTQAKILAAVRTLRFTLLVPAGRAAITPCERRFRKTLMPRLRQTAVRAAKFHTTKTTSTEPEAIAQTSPKSMMGVFELQLAN</sequence>
<reference evidence="1" key="1">
    <citation type="submission" date="2023-04" db="EMBL/GenBank/DDBJ databases">
        <title>Black Yeasts Isolated from many extreme environments.</title>
        <authorList>
            <person name="Coleine C."/>
            <person name="Stajich J.E."/>
            <person name="Selbmann L."/>
        </authorList>
    </citation>
    <scope>NUCLEOTIDE SEQUENCE</scope>
    <source>
        <strain evidence="1">CCFEE 5312</strain>
    </source>
</reference>
<proteinExistence type="predicted"/>
<name>A0AAJ0DAB4_9PEZI</name>
<accession>A0AAJ0DAB4</accession>
<dbReference type="Proteomes" id="UP001271007">
    <property type="component" value="Unassembled WGS sequence"/>
</dbReference>